<dbReference type="GO" id="GO:0004124">
    <property type="term" value="F:cysteine synthase activity"/>
    <property type="evidence" value="ECO:0007669"/>
    <property type="project" value="UniProtKB-EC"/>
</dbReference>
<dbReference type="InterPro" id="IPR036052">
    <property type="entry name" value="TrpB-like_PALP_sf"/>
</dbReference>
<proteinExistence type="predicted"/>
<dbReference type="RefSeq" id="WP_243466136.1">
    <property type="nucleotide sequence ID" value="NC_007712.1"/>
</dbReference>
<dbReference type="EMBL" id="LN854557">
    <property type="protein sequence ID" value="CRL43668.1"/>
    <property type="molecule type" value="Genomic_DNA"/>
</dbReference>
<evidence type="ECO:0000256" key="4">
    <source>
        <dbReference type="ARBA" id="ARBA00022898"/>
    </source>
</evidence>
<evidence type="ECO:0000256" key="1">
    <source>
        <dbReference type="ARBA" id="ARBA00001933"/>
    </source>
</evidence>
<evidence type="ECO:0000313" key="8">
    <source>
        <dbReference type="Proteomes" id="UP000245838"/>
    </source>
</evidence>
<dbReference type="InterPro" id="IPR001926">
    <property type="entry name" value="TrpB-like_PALP"/>
</dbReference>
<comment type="cofactor">
    <cofactor evidence="1">
        <name>pyridoxal 5'-phosphate</name>
        <dbReference type="ChEBI" id="CHEBI:597326"/>
    </cofactor>
</comment>
<comment type="pathway">
    <text evidence="2">Amino-acid biosynthesis; L-cysteine biosynthesis; L-cysteine from L-serine: step 2/2.</text>
</comment>
<gene>
    <name evidence="7" type="primary">cysM_1</name>
    <name evidence="7" type="ORF">SGGMMB4_00142</name>
</gene>
<comment type="catalytic activity">
    <reaction evidence="5">
        <text>O-acetyl-L-serine + hydrogen sulfide = L-cysteine + acetate</text>
        <dbReference type="Rhea" id="RHEA:14829"/>
        <dbReference type="ChEBI" id="CHEBI:29919"/>
        <dbReference type="ChEBI" id="CHEBI:30089"/>
        <dbReference type="ChEBI" id="CHEBI:35235"/>
        <dbReference type="ChEBI" id="CHEBI:58340"/>
        <dbReference type="EC" id="2.5.1.47"/>
    </reaction>
</comment>
<sequence>MAKFEFVNPFGSVKDRVAFGMFCEAINQHDVNRGPLKLLDASGGNMGKALAKLGQLCGIPIHLIIPESSPPLN</sequence>
<dbReference type="Proteomes" id="UP000245838">
    <property type="component" value="Chromosome sggmmb4_Chromosome"/>
</dbReference>
<dbReference type="EC" id="2.5.1.47" evidence="3"/>
<organism evidence="7 8">
    <name type="scientific">Sodalis glossinidius (strain morsitans)</name>
    <dbReference type="NCBI Taxonomy" id="343509"/>
    <lineage>
        <taxon>Bacteria</taxon>
        <taxon>Pseudomonadati</taxon>
        <taxon>Pseudomonadota</taxon>
        <taxon>Gammaproteobacteria</taxon>
        <taxon>Enterobacterales</taxon>
        <taxon>Bruguierivoracaceae</taxon>
        <taxon>Sodalis</taxon>
    </lineage>
</organism>
<dbReference type="Pfam" id="PF00291">
    <property type="entry name" value="PALP"/>
    <property type="match status" value="1"/>
</dbReference>
<keyword evidence="4" id="KW-0663">Pyridoxal phosphate</keyword>
<dbReference type="Gene3D" id="3.40.50.1100">
    <property type="match status" value="1"/>
</dbReference>
<protein>
    <recommendedName>
        <fullName evidence="3">cysteine synthase</fullName>
        <ecNumber evidence="3">2.5.1.47</ecNumber>
    </recommendedName>
</protein>
<dbReference type="SUPFAM" id="SSF53686">
    <property type="entry name" value="Tryptophan synthase beta subunit-like PLP-dependent enzymes"/>
    <property type="match status" value="1"/>
</dbReference>
<evidence type="ECO:0000256" key="2">
    <source>
        <dbReference type="ARBA" id="ARBA00004962"/>
    </source>
</evidence>
<name>A0A193QEU3_SODGM</name>
<dbReference type="AlphaFoldDB" id="A0A193QEU3"/>
<accession>A0A193QEU3</accession>
<evidence type="ECO:0000313" key="7">
    <source>
        <dbReference type="EMBL" id="CRL43668.1"/>
    </source>
</evidence>
<feature type="domain" description="Tryptophan synthase beta chain-like PALP" evidence="6">
    <location>
        <begin position="2"/>
        <end position="71"/>
    </location>
</feature>
<evidence type="ECO:0000259" key="6">
    <source>
        <dbReference type="Pfam" id="PF00291"/>
    </source>
</evidence>
<dbReference type="PANTHER" id="PTHR10314">
    <property type="entry name" value="CYSTATHIONINE BETA-SYNTHASE"/>
    <property type="match status" value="1"/>
</dbReference>
<evidence type="ECO:0000256" key="5">
    <source>
        <dbReference type="ARBA" id="ARBA00047931"/>
    </source>
</evidence>
<evidence type="ECO:0000256" key="3">
    <source>
        <dbReference type="ARBA" id="ARBA00012681"/>
    </source>
</evidence>
<reference evidence="7 8" key="1">
    <citation type="submission" date="2015-05" db="EMBL/GenBank/DDBJ databases">
        <authorList>
            <person name="Goodhead I."/>
        </authorList>
    </citation>
    <scope>NUCLEOTIDE SEQUENCE [LARGE SCALE GENOMIC DNA]</scope>
    <source>
        <strain evidence="8">morsitans</strain>
    </source>
</reference>
<dbReference type="InterPro" id="IPR050214">
    <property type="entry name" value="Cys_Synth/Cystath_Beta-Synth"/>
</dbReference>